<keyword evidence="1" id="KW-0472">Membrane</keyword>
<gene>
    <name evidence="5" type="ORF">QHF89_25450</name>
</gene>
<proteinExistence type="predicted"/>
<feature type="compositionally biased region" description="Basic and acidic residues" evidence="2">
    <location>
        <begin position="51"/>
        <end position="70"/>
    </location>
</feature>
<dbReference type="RefSeq" id="WP_284720924.1">
    <property type="nucleotide sequence ID" value="NZ_JARZHI010000024.1"/>
</dbReference>
<keyword evidence="6" id="KW-1185">Reference proteome</keyword>
<feature type="signal peptide" evidence="3">
    <location>
        <begin position="1"/>
        <end position="24"/>
    </location>
</feature>
<dbReference type="InterPro" id="IPR006665">
    <property type="entry name" value="OmpA-like"/>
</dbReference>
<reference evidence="5 6" key="1">
    <citation type="submission" date="2023-04" db="EMBL/GenBank/DDBJ databases">
        <title>The genome sequence of Polyangium sorediatum DSM14670.</title>
        <authorList>
            <person name="Zhang X."/>
        </authorList>
    </citation>
    <scope>NUCLEOTIDE SEQUENCE [LARGE SCALE GENOMIC DNA]</scope>
    <source>
        <strain evidence="5 6">DSM 14670</strain>
    </source>
</reference>
<dbReference type="InterPro" id="IPR036737">
    <property type="entry name" value="OmpA-like_sf"/>
</dbReference>
<dbReference type="PANTHER" id="PTHR30329:SF21">
    <property type="entry name" value="LIPOPROTEIN YIAD-RELATED"/>
    <property type="match status" value="1"/>
</dbReference>
<dbReference type="Gene3D" id="3.30.1330.60">
    <property type="entry name" value="OmpA-like domain"/>
    <property type="match status" value="1"/>
</dbReference>
<dbReference type="SUPFAM" id="SSF103088">
    <property type="entry name" value="OmpA-like"/>
    <property type="match status" value="1"/>
</dbReference>
<keyword evidence="3" id="KW-0732">Signal</keyword>
<dbReference type="Pfam" id="PF00691">
    <property type="entry name" value="OmpA"/>
    <property type="match status" value="1"/>
</dbReference>
<organism evidence="5 6">
    <name type="scientific">Polyangium sorediatum</name>
    <dbReference type="NCBI Taxonomy" id="889274"/>
    <lineage>
        <taxon>Bacteria</taxon>
        <taxon>Pseudomonadati</taxon>
        <taxon>Myxococcota</taxon>
        <taxon>Polyangia</taxon>
        <taxon>Polyangiales</taxon>
        <taxon>Polyangiaceae</taxon>
        <taxon>Polyangium</taxon>
    </lineage>
</organism>
<evidence type="ECO:0000259" key="4">
    <source>
        <dbReference type="PROSITE" id="PS51123"/>
    </source>
</evidence>
<feature type="region of interest" description="Disordered" evidence="2">
    <location>
        <begin position="23"/>
        <end position="102"/>
    </location>
</feature>
<comment type="caution">
    <text evidence="5">The sequence shown here is derived from an EMBL/GenBank/DDBJ whole genome shotgun (WGS) entry which is preliminary data.</text>
</comment>
<dbReference type="PROSITE" id="PS51123">
    <property type="entry name" value="OMPA_2"/>
    <property type="match status" value="1"/>
</dbReference>
<dbReference type="EMBL" id="JARZHI010000024">
    <property type="protein sequence ID" value="MDI1432869.1"/>
    <property type="molecule type" value="Genomic_DNA"/>
</dbReference>
<dbReference type="CDD" id="cd07185">
    <property type="entry name" value="OmpA_C-like"/>
    <property type="match status" value="1"/>
</dbReference>
<evidence type="ECO:0000256" key="2">
    <source>
        <dbReference type="SAM" id="MobiDB-lite"/>
    </source>
</evidence>
<evidence type="ECO:0000313" key="5">
    <source>
        <dbReference type="EMBL" id="MDI1432869.1"/>
    </source>
</evidence>
<sequence length="328" mass="34947">MAIFRTSSIAPVALLALACGCGGAQTNPETPTEASTAEAMPSTPPTPPPPKTEEAPKPPPADEAKTEPAPDKPAPTELAEAPKAPSITCEPKSGAAAGPKKKLEISVDRSRVDLEGHRLEVKLTRSACKVEIQVIGESGKILANAAKAFEGAAAGTVLAVDWSPIRAETVSRIEVWGHDTEGNYVGVAITPWNVKIDHEEVNFETDSDKIRDAEVPKLEASLDKVKDALAKHQDLKGIALYIAGHTDTVGSPEHNLNLSRKRARAIAAWFRGRGLKIPVAWEGFGEHSPIVKTGDEVAEAKNRRVDYILALDPPRLPQGAVTFGWKAL</sequence>
<name>A0ABT6NWZ9_9BACT</name>
<accession>A0ABT6NWZ9</accession>
<dbReference type="Proteomes" id="UP001160301">
    <property type="component" value="Unassembled WGS sequence"/>
</dbReference>
<feature type="domain" description="OmpA-like" evidence="4">
    <location>
        <begin position="190"/>
        <end position="313"/>
    </location>
</feature>
<evidence type="ECO:0000256" key="1">
    <source>
        <dbReference type="PROSITE-ProRule" id="PRU00473"/>
    </source>
</evidence>
<dbReference type="PANTHER" id="PTHR30329">
    <property type="entry name" value="STATOR ELEMENT OF FLAGELLAR MOTOR COMPLEX"/>
    <property type="match status" value="1"/>
</dbReference>
<evidence type="ECO:0000313" key="6">
    <source>
        <dbReference type="Proteomes" id="UP001160301"/>
    </source>
</evidence>
<dbReference type="InterPro" id="IPR050330">
    <property type="entry name" value="Bact_OuterMem_StrucFunc"/>
</dbReference>
<dbReference type="PROSITE" id="PS51257">
    <property type="entry name" value="PROKAR_LIPOPROTEIN"/>
    <property type="match status" value="1"/>
</dbReference>
<feature type="chain" id="PRO_5045210681" evidence="3">
    <location>
        <begin position="25"/>
        <end position="328"/>
    </location>
</feature>
<protein>
    <submittedName>
        <fullName evidence="5">OmpA family protein</fullName>
    </submittedName>
</protein>
<evidence type="ECO:0000256" key="3">
    <source>
        <dbReference type="SAM" id="SignalP"/>
    </source>
</evidence>